<evidence type="ECO:0000256" key="1">
    <source>
        <dbReference type="SAM" id="MobiDB-lite"/>
    </source>
</evidence>
<keyword evidence="4" id="KW-1185">Reference proteome</keyword>
<feature type="region of interest" description="Disordered" evidence="1">
    <location>
        <begin position="315"/>
        <end position="341"/>
    </location>
</feature>
<reference evidence="2" key="2">
    <citation type="submission" date="2019-06" db="EMBL/GenBank/DDBJ databases">
        <title>Genomics analysis of Aphanomyces spp. identifies a new class of oomycete effector associated with host adaptation.</title>
        <authorList>
            <person name="Gaulin E."/>
        </authorList>
    </citation>
    <scope>NUCLEOTIDE SEQUENCE</scope>
    <source>
        <strain evidence="2">CBS 578.67</strain>
    </source>
</reference>
<sequence>MNITIPSGKMAYADYESKMMEAQNLFRRVVKAELQLLLDQNIPREIAVKNLLQRIVKCATEPTDVEVRKVMYTFKMNRDDAVRALIVKQELARLKQRGLDSFAAIEELTLKMQLLLPLSPMSQRETDDEAGKEEDKEQQVAAMTSVTAGDSTGVDAGAEDSKEGAVETPLVECTPSSRSKRKRKATSQSSSISCSSTPDVASAASENLTLDDAEQPPPSASTSEPDDAASWKEVSLCQRIGNCSISAASPVDAADAASASGSTTAVTKMKSRKRRPVVPEVENASRYGAKKKLRLDVDQKIKAQLQDGLVKMLPPSKTSKRVRAAKTEAVDAYNPKKHRSE</sequence>
<evidence type="ECO:0000313" key="3">
    <source>
        <dbReference type="EMBL" id="VFU01789.1"/>
    </source>
</evidence>
<proteinExistence type="predicted"/>
<evidence type="ECO:0000313" key="2">
    <source>
        <dbReference type="EMBL" id="KAF0682757.1"/>
    </source>
</evidence>
<feature type="compositionally biased region" description="Polar residues" evidence="1">
    <location>
        <begin position="141"/>
        <end position="150"/>
    </location>
</feature>
<protein>
    <submittedName>
        <fullName evidence="3">Aste57867_25160 protein</fullName>
    </submittedName>
</protein>
<feature type="region of interest" description="Disordered" evidence="1">
    <location>
        <begin position="119"/>
        <end position="233"/>
    </location>
</feature>
<gene>
    <name evidence="3" type="primary">Aste57867_25160</name>
    <name evidence="2" type="ORF">As57867_025082</name>
    <name evidence="3" type="ORF">ASTE57867_25160</name>
</gene>
<reference evidence="3 4" key="1">
    <citation type="submission" date="2019-03" db="EMBL/GenBank/DDBJ databases">
        <authorList>
            <person name="Gaulin E."/>
            <person name="Dumas B."/>
        </authorList>
    </citation>
    <scope>NUCLEOTIDE SEQUENCE [LARGE SCALE GENOMIC DNA]</scope>
    <source>
        <strain evidence="3">CBS 568.67</strain>
    </source>
</reference>
<organism evidence="3 4">
    <name type="scientific">Aphanomyces stellatus</name>
    <dbReference type="NCBI Taxonomy" id="120398"/>
    <lineage>
        <taxon>Eukaryota</taxon>
        <taxon>Sar</taxon>
        <taxon>Stramenopiles</taxon>
        <taxon>Oomycota</taxon>
        <taxon>Saprolegniomycetes</taxon>
        <taxon>Saprolegniales</taxon>
        <taxon>Verrucalvaceae</taxon>
        <taxon>Aphanomyces</taxon>
    </lineage>
</organism>
<evidence type="ECO:0000313" key="4">
    <source>
        <dbReference type="Proteomes" id="UP000332933"/>
    </source>
</evidence>
<dbReference type="Proteomes" id="UP000332933">
    <property type="component" value="Unassembled WGS sequence"/>
</dbReference>
<accession>A0A485LTB4</accession>
<feature type="compositionally biased region" description="Low complexity" evidence="1">
    <location>
        <begin position="248"/>
        <end position="266"/>
    </location>
</feature>
<dbReference type="AlphaFoldDB" id="A0A485LTB4"/>
<dbReference type="EMBL" id="VJMH01007489">
    <property type="protein sequence ID" value="KAF0682757.1"/>
    <property type="molecule type" value="Genomic_DNA"/>
</dbReference>
<feature type="compositionally biased region" description="Low complexity" evidence="1">
    <location>
        <begin position="186"/>
        <end position="196"/>
    </location>
</feature>
<feature type="region of interest" description="Disordered" evidence="1">
    <location>
        <begin position="248"/>
        <end position="285"/>
    </location>
</feature>
<dbReference type="EMBL" id="CAADRA010007515">
    <property type="protein sequence ID" value="VFU01789.1"/>
    <property type="molecule type" value="Genomic_DNA"/>
</dbReference>
<dbReference type="OrthoDB" id="75248at2759"/>
<name>A0A485LTB4_9STRA</name>